<dbReference type="InterPro" id="IPR036514">
    <property type="entry name" value="SGNH_hydro_sf"/>
</dbReference>
<dbReference type="PANTHER" id="PTHR22835">
    <property type="entry name" value="ZINC FINGER FYVE DOMAIN CONTAINING PROTEIN"/>
    <property type="match status" value="1"/>
</dbReference>
<dbReference type="GO" id="GO:0016788">
    <property type="term" value="F:hydrolase activity, acting on ester bonds"/>
    <property type="evidence" value="ECO:0007669"/>
    <property type="project" value="InterPro"/>
</dbReference>
<dbReference type="InterPro" id="IPR001087">
    <property type="entry name" value="GDSL"/>
</dbReference>
<keyword evidence="4" id="KW-1185">Reference proteome</keyword>
<dbReference type="SUPFAM" id="SSF52266">
    <property type="entry name" value="SGNH hydrolase"/>
    <property type="match status" value="1"/>
</dbReference>
<feature type="region of interest" description="Disordered" evidence="2">
    <location>
        <begin position="1"/>
        <end position="61"/>
    </location>
</feature>
<dbReference type="OrthoDB" id="1600564at2759"/>
<feature type="compositionally biased region" description="Basic and acidic residues" evidence="2">
    <location>
        <begin position="34"/>
        <end position="46"/>
    </location>
</feature>
<dbReference type="AlphaFoldDB" id="A0A9D4ZA46"/>
<accession>A0A9D4ZA46</accession>
<comment type="similarity">
    <text evidence="1">Belongs to the 'GDSL' lipolytic enzyme family.</text>
</comment>
<dbReference type="Gene3D" id="3.40.50.1110">
    <property type="entry name" value="SGNH hydrolase"/>
    <property type="match status" value="1"/>
</dbReference>
<feature type="compositionally biased region" description="Low complexity" evidence="2">
    <location>
        <begin position="47"/>
        <end position="60"/>
    </location>
</feature>
<dbReference type="Proteomes" id="UP000886520">
    <property type="component" value="Chromosome 19"/>
</dbReference>
<comment type="caution">
    <text evidence="3">The sequence shown here is derived from an EMBL/GenBank/DDBJ whole genome shotgun (WGS) entry which is preliminary data.</text>
</comment>
<gene>
    <name evidence="3" type="ORF">GOP47_0019941</name>
</gene>
<dbReference type="Pfam" id="PF00657">
    <property type="entry name" value="Lipase_GDSL"/>
    <property type="match status" value="1"/>
</dbReference>
<organism evidence="3 4">
    <name type="scientific">Adiantum capillus-veneris</name>
    <name type="common">Maidenhair fern</name>
    <dbReference type="NCBI Taxonomy" id="13818"/>
    <lineage>
        <taxon>Eukaryota</taxon>
        <taxon>Viridiplantae</taxon>
        <taxon>Streptophyta</taxon>
        <taxon>Embryophyta</taxon>
        <taxon>Tracheophyta</taxon>
        <taxon>Polypodiopsida</taxon>
        <taxon>Polypodiidae</taxon>
        <taxon>Polypodiales</taxon>
        <taxon>Pteridineae</taxon>
        <taxon>Pteridaceae</taxon>
        <taxon>Vittarioideae</taxon>
        <taxon>Adiantum</taxon>
    </lineage>
</organism>
<dbReference type="PANTHER" id="PTHR22835:SF659">
    <property type="entry name" value="GDSL LIPASE_ACYLHYDROLASE, PUTATIVE (AFU_ORTHOLOGUE AFUA_2G00510)-RELATED"/>
    <property type="match status" value="1"/>
</dbReference>
<proteinExistence type="inferred from homology"/>
<name>A0A9D4ZA46_ADICA</name>
<evidence type="ECO:0000313" key="4">
    <source>
        <dbReference type="Proteomes" id="UP000886520"/>
    </source>
</evidence>
<evidence type="ECO:0008006" key="5">
    <source>
        <dbReference type="Google" id="ProtNLM"/>
    </source>
</evidence>
<feature type="compositionally biased region" description="Basic and acidic residues" evidence="2">
    <location>
        <begin position="10"/>
        <end position="19"/>
    </location>
</feature>
<protein>
    <recommendedName>
        <fullName evidence="5">GDSL esterase/lipase</fullName>
    </recommendedName>
</protein>
<evidence type="ECO:0000256" key="2">
    <source>
        <dbReference type="SAM" id="MobiDB-lite"/>
    </source>
</evidence>
<sequence length="425" mass="47068">MHPLAGHSPFIRESERASERALQLAKRKRLRRGGGGERKRGGRTRDGTASSAPTSTSQSPLFHLTNELPIIPDVDHAGSKIIQPAAAGRGPSFEGMYAWGDSLTDTGNSLLYQLSIGVDAPEGHLPYGQTFFHYPTGRISDGRLVVDFLAKQIRGLDFLLPYLGLNNTLVNSKGKSLVNFAVGGATAQNVDYLNSTYNISVFIPYSLDKQLQWFSTLPISKDKDAFSKALIYFGQIGVNDYNRALESGFSLDDIITDFVPNVIKIIQNALELLIASGAKYLVVEGGYPIGCTPFYTKLLYINATTDEYGCVEELQSLNDIHDKLLKELVYNLTTKYHEDVHLIFFDQLKAYAEIIKHPSHYGFINTTDPCFDTLHSTNLTSLEACSSPATFVSWDGLHFTEATHNVLFNLFNTKGFVTPYPNFLT</sequence>
<dbReference type="EMBL" id="JABFUD020000019">
    <property type="protein sequence ID" value="KAI5065246.1"/>
    <property type="molecule type" value="Genomic_DNA"/>
</dbReference>
<evidence type="ECO:0000256" key="1">
    <source>
        <dbReference type="ARBA" id="ARBA00008668"/>
    </source>
</evidence>
<evidence type="ECO:0000313" key="3">
    <source>
        <dbReference type="EMBL" id="KAI5065246.1"/>
    </source>
</evidence>
<reference evidence="3" key="1">
    <citation type="submission" date="2021-01" db="EMBL/GenBank/DDBJ databases">
        <title>Adiantum capillus-veneris genome.</title>
        <authorList>
            <person name="Fang Y."/>
            <person name="Liao Q."/>
        </authorList>
    </citation>
    <scope>NUCLEOTIDE SEQUENCE</scope>
    <source>
        <strain evidence="3">H3</strain>
        <tissue evidence="3">Leaf</tissue>
    </source>
</reference>